<feature type="region of interest" description="Disordered" evidence="1">
    <location>
        <begin position="1"/>
        <end position="35"/>
    </location>
</feature>
<evidence type="ECO:0000313" key="2">
    <source>
        <dbReference type="EMBL" id="JAC73024.1"/>
    </source>
</evidence>
<proteinExistence type="predicted"/>
<gene>
    <name evidence="2" type="ORF">TSPGSL018_29923</name>
</gene>
<name>A0A061RQF8_9CHLO</name>
<feature type="region of interest" description="Disordered" evidence="1">
    <location>
        <begin position="49"/>
        <end position="69"/>
    </location>
</feature>
<sequence>PAQCGGAGSREPEDRGARGAEAPEQGPEGRLQGHGVPVAWAAFPVVGSRDQPLHPAHHGVPIASRGTVQGAGLGLPVAIEHCA</sequence>
<feature type="non-terminal residue" evidence="2">
    <location>
        <position position="1"/>
    </location>
</feature>
<dbReference type="EMBL" id="GBEZ01012910">
    <property type="protein sequence ID" value="JAC73024.1"/>
    <property type="molecule type" value="Transcribed_RNA"/>
</dbReference>
<organism evidence="2">
    <name type="scientific">Tetraselmis sp. GSL018</name>
    <dbReference type="NCBI Taxonomy" id="582737"/>
    <lineage>
        <taxon>Eukaryota</taxon>
        <taxon>Viridiplantae</taxon>
        <taxon>Chlorophyta</taxon>
        <taxon>core chlorophytes</taxon>
        <taxon>Chlorodendrophyceae</taxon>
        <taxon>Chlorodendrales</taxon>
        <taxon>Chlorodendraceae</taxon>
        <taxon>Tetraselmis</taxon>
    </lineage>
</organism>
<evidence type="ECO:0000256" key="1">
    <source>
        <dbReference type="SAM" id="MobiDB-lite"/>
    </source>
</evidence>
<reference evidence="2" key="1">
    <citation type="submission" date="2014-05" db="EMBL/GenBank/DDBJ databases">
        <title>The transcriptome of the halophilic microalga Tetraselmis sp. GSL018 isolated from the Great Salt Lake, Utah.</title>
        <authorList>
            <person name="Jinkerson R.E."/>
            <person name="D'Adamo S."/>
            <person name="Posewitz M.C."/>
        </authorList>
    </citation>
    <scope>NUCLEOTIDE SEQUENCE</scope>
    <source>
        <strain evidence="2">GSL018</strain>
    </source>
</reference>
<dbReference type="AlphaFoldDB" id="A0A061RQF8"/>
<accession>A0A061RQF8</accession>
<protein>
    <submittedName>
        <fullName evidence="2">Uncharacterized protein</fullName>
    </submittedName>
</protein>